<comment type="caution">
    <text evidence="6">The sequence shown here is derived from an EMBL/GenBank/DDBJ whole genome shotgun (WGS) entry which is preliminary data.</text>
</comment>
<dbReference type="InterPro" id="IPR000887">
    <property type="entry name" value="Aldlse_KDPG_KHG"/>
</dbReference>
<comment type="subunit">
    <text evidence="3">Homotrimer.</text>
</comment>
<proteinExistence type="inferred from homology"/>
<comment type="pathway">
    <text evidence="1">Carbohydrate acid metabolism.</text>
</comment>
<dbReference type="PANTHER" id="PTHR30246:SF1">
    <property type="entry name" value="2-DEHYDRO-3-DEOXY-6-PHOSPHOGALACTONATE ALDOLASE-RELATED"/>
    <property type="match status" value="1"/>
</dbReference>
<evidence type="ECO:0000256" key="4">
    <source>
        <dbReference type="ARBA" id="ARBA00023239"/>
    </source>
</evidence>
<dbReference type="RefSeq" id="WP_230437466.1">
    <property type="nucleotide sequence ID" value="NZ_CP087715.1"/>
</dbReference>
<dbReference type="EC" id="4.1.2.21" evidence="6"/>
<evidence type="ECO:0000313" key="6">
    <source>
        <dbReference type="EMBL" id="MFD1217433.1"/>
    </source>
</evidence>
<dbReference type="InterPro" id="IPR013785">
    <property type="entry name" value="Aldolase_TIM"/>
</dbReference>
<keyword evidence="5" id="KW-0119">Carbohydrate metabolism</keyword>
<sequence length="211" mass="22376">MTEQRTAATYPPMVAILRGVTPDEIIPIAESVYRAGFRYIEVPLNSPNPLESIARLVDHFGDRACCGAGTVTSAEQVEELASVGARLVVSPNCDPQVIRSSLKYDMISMPGFFTPTEAFAAISAGATFLKLYPAASLGADYVKNLKTVLPGHVQLLAVGGISLENMDIFSRAGVDGFGIGGDLYKPGHSKAEVADLAGAYMKMFAALKDTN</sequence>
<keyword evidence="7" id="KW-1185">Reference proteome</keyword>
<evidence type="ECO:0000256" key="2">
    <source>
        <dbReference type="ARBA" id="ARBA00006906"/>
    </source>
</evidence>
<dbReference type="NCBIfam" id="NF006600">
    <property type="entry name" value="PRK09140.1"/>
    <property type="match status" value="1"/>
</dbReference>
<dbReference type="Proteomes" id="UP001597264">
    <property type="component" value="Unassembled WGS sequence"/>
</dbReference>
<dbReference type="PANTHER" id="PTHR30246">
    <property type="entry name" value="2-KETO-3-DEOXY-6-PHOSPHOGLUCONATE ALDOLASE"/>
    <property type="match status" value="1"/>
</dbReference>
<reference evidence="7" key="1">
    <citation type="journal article" date="2019" name="Int. J. Syst. Evol. Microbiol.">
        <title>The Global Catalogue of Microorganisms (GCM) 10K type strain sequencing project: providing services to taxonomists for standard genome sequencing and annotation.</title>
        <authorList>
            <consortium name="The Broad Institute Genomics Platform"/>
            <consortium name="The Broad Institute Genome Sequencing Center for Infectious Disease"/>
            <person name="Wu L."/>
            <person name="Ma J."/>
        </authorList>
    </citation>
    <scope>NUCLEOTIDE SEQUENCE [LARGE SCALE GENOMIC DNA]</scope>
    <source>
        <strain evidence="7">CCUG 54356</strain>
    </source>
</reference>
<keyword evidence="4 6" id="KW-0456">Lyase</keyword>
<evidence type="ECO:0000256" key="5">
    <source>
        <dbReference type="ARBA" id="ARBA00023277"/>
    </source>
</evidence>
<evidence type="ECO:0000256" key="3">
    <source>
        <dbReference type="ARBA" id="ARBA00011233"/>
    </source>
</evidence>
<dbReference type="Pfam" id="PF01081">
    <property type="entry name" value="Aldolase"/>
    <property type="match status" value="1"/>
</dbReference>
<evidence type="ECO:0000313" key="7">
    <source>
        <dbReference type="Proteomes" id="UP001597264"/>
    </source>
</evidence>
<gene>
    <name evidence="6" type="ORF">ACFQ2X_12540</name>
</gene>
<organism evidence="6 7">
    <name type="scientific">Microbulbifer celer</name>
    <dbReference type="NCBI Taxonomy" id="435905"/>
    <lineage>
        <taxon>Bacteria</taxon>
        <taxon>Pseudomonadati</taxon>
        <taxon>Pseudomonadota</taxon>
        <taxon>Gammaproteobacteria</taxon>
        <taxon>Cellvibrionales</taxon>
        <taxon>Microbulbiferaceae</taxon>
        <taxon>Microbulbifer</taxon>
    </lineage>
</organism>
<protein>
    <submittedName>
        <fullName evidence="6">2-dehydro-3-deoxy-6-phosphogalactonate aldolase</fullName>
        <ecNumber evidence="6">4.1.2.21</ecNumber>
    </submittedName>
</protein>
<dbReference type="CDD" id="cd00452">
    <property type="entry name" value="KDPG_aldolase"/>
    <property type="match status" value="1"/>
</dbReference>
<name>A0ABW3U929_9GAMM</name>
<dbReference type="SUPFAM" id="SSF51569">
    <property type="entry name" value="Aldolase"/>
    <property type="match status" value="1"/>
</dbReference>
<evidence type="ECO:0000256" key="1">
    <source>
        <dbReference type="ARBA" id="ARBA00004761"/>
    </source>
</evidence>
<dbReference type="EMBL" id="JBHTLR010000014">
    <property type="protein sequence ID" value="MFD1217433.1"/>
    <property type="molecule type" value="Genomic_DNA"/>
</dbReference>
<dbReference type="Gene3D" id="3.20.20.70">
    <property type="entry name" value="Aldolase class I"/>
    <property type="match status" value="1"/>
</dbReference>
<accession>A0ABW3U929</accession>
<dbReference type="GO" id="GO:0008674">
    <property type="term" value="F:2-dehydro-3-deoxy-6-phosphogalactonate aldolase activity"/>
    <property type="evidence" value="ECO:0007669"/>
    <property type="project" value="UniProtKB-EC"/>
</dbReference>
<comment type="similarity">
    <text evidence="2">Belongs to the KHG/KDPG aldolase family.</text>
</comment>